<keyword evidence="4" id="KW-1185">Reference proteome</keyword>
<dbReference type="EMBL" id="CP021109">
    <property type="protein sequence ID" value="ARP85455.1"/>
    <property type="molecule type" value="Genomic_DNA"/>
</dbReference>
<dbReference type="GO" id="GO:0008713">
    <property type="term" value="F:ADP-heptose-lipopolysaccharide heptosyltransferase activity"/>
    <property type="evidence" value="ECO:0007669"/>
    <property type="project" value="TreeGrafter"/>
</dbReference>
<keyword evidence="1" id="KW-0328">Glycosyltransferase</keyword>
<sequence>MNAPAQWTRPLEPRMTPARVAVFRALNLGDMLCAVPALRALRAGLPRAEISLVGLPWARAFQARYAAYVDRFIEFPGYPGLPEATARPDELDVFFAGMRKQHFDLCLQMHGSGPTSNRVVAQFGAHRAVGLGSPDDAASVRIWPYPSDRHEVLRNLYLVEQCLGVDGRDDALEFPLTAQDWAELRTHSDLMACLDTPYVCLQPGARDPAKRWPAADFARVGDALGERGWRVVLTGCGAERALAETVAARMRHPCLIAARDISVGGLAALLSGASLLVSNDTGVAHLAAALRVPSVVIFFATDPMRWGPPMNGPHRVAGGNCMPPADTVCAAAIGLLERVRSPVS</sequence>
<evidence type="ECO:0000313" key="3">
    <source>
        <dbReference type="EMBL" id="ARP85455.1"/>
    </source>
</evidence>
<dbReference type="PANTHER" id="PTHR30160">
    <property type="entry name" value="TETRAACYLDISACCHARIDE 4'-KINASE-RELATED"/>
    <property type="match status" value="1"/>
</dbReference>
<dbReference type="InterPro" id="IPR051199">
    <property type="entry name" value="LPS_LOS_Heptosyltrfase"/>
</dbReference>
<dbReference type="Pfam" id="PF01075">
    <property type="entry name" value="Glyco_transf_9"/>
    <property type="match status" value="1"/>
</dbReference>
<evidence type="ECO:0000256" key="2">
    <source>
        <dbReference type="ARBA" id="ARBA00022679"/>
    </source>
</evidence>
<proteinExistence type="predicted"/>
<dbReference type="Proteomes" id="UP000194139">
    <property type="component" value="Chromosome"/>
</dbReference>
<name>A0A1W6YWH1_9BORD</name>
<accession>A0A1W6YWH1</accession>
<gene>
    <name evidence="3" type="ORF">CAL13_03915</name>
</gene>
<dbReference type="InterPro" id="IPR002201">
    <property type="entry name" value="Glyco_trans_9"/>
</dbReference>
<dbReference type="GO" id="GO:0005829">
    <property type="term" value="C:cytosol"/>
    <property type="evidence" value="ECO:0007669"/>
    <property type="project" value="TreeGrafter"/>
</dbReference>
<organism evidence="3 4">
    <name type="scientific">Bordetella genomosp. 9</name>
    <dbReference type="NCBI Taxonomy" id="1416803"/>
    <lineage>
        <taxon>Bacteria</taxon>
        <taxon>Pseudomonadati</taxon>
        <taxon>Pseudomonadota</taxon>
        <taxon>Betaproteobacteria</taxon>
        <taxon>Burkholderiales</taxon>
        <taxon>Alcaligenaceae</taxon>
        <taxon>Bordetella</taxon>
    </lineage>
</organism>
<protein>
    <recommendedName>
        <fullName evidence="5">LPS biosynthesis glycosyltransferase</fullName>
    </recommendedName>
</protein>
<keyword evidence="2" id="KW-0808">Transferase</keyword>
<reference evidence="3 4" key="1">
    <citation type="submission" date="2017-05" db="EMBL/GenBank/DDBJ databases">
        <title>Complete and WGS of Bordetella genogroups.</title>
        <authorList>
            <person name="Spilker T."/>
            <person name="LiPuma J."/>
        </authorList>
    </citation>
    <scope>NUCLEOTIDE SEQUENCE [LARGE SCALE GENOMIC DNA]</scope>
    <source>
        <strain evidence="3 4">AU17164</strain>
    </source>
</reference>
<dbReference type="CDD" id="cd03789">
    <property type="entry name" value="GT9_LPS_heptosyltransferase"/>
    <property type="match status" value="1"/>
</dbReference>
<dbReference type="Gene3D" id="3.40.50.2000">
    <property type="entry name" value="Glycogen Phosphorylase B"/>
    <property type="match status" value="2"/>
</dbReference>
<dbReference type="GO" id="GO:0009244">
    <property type="term" value="P:lipopolysaccharide core region biosynthetic process"/>
    <property type="evidence" value="ECO:0007669"/>
    <property type="project" value="TreeGrafter"/>
</dbReference>
<dbReference type="PANTHER" id="PTHR30160:SF1">
    <property type="entry name" value="LIPOPOLYSACCHARIDE 1,2-N-ACETYLGLUCOSAMINETRANSFERASE-RELATED"/>
    <property type="match status" value="1"/>
</dbReference>
<dbReference type="AlphaFoldDB" id="A0A1W6YWH1"/>
<evidence type="ECO:0000313" key="4">
    <source>
        <dbReference type="Proteomes" id="UP000194139"/>
    </source>
</evidence>
<evidence type="ECO:0000256" key="1">
    <source>
        <dbReference type="ARBA" id="ARBA00022676"/>
    </source>
</evidence>
<dbReference type="SUPFAM" id="SSF53756">
    <property type="entry name" value="UDP-Glycosyltransferase/glycogen phosphorylase"/>
    <property type="match status" value="1"/>
</dbReference>
<dbReference type="RefSeq" id="WP_086071579.1">
    <property type="nucleotide sequence ID" value="NZ_CP021109.1"/>
</dbReference>
<evidence type="ECO:0008006" key="5">
    <source>
        <dbReference type="Google" id="ProtNLM"/>
    </source>
</evidence>